<dbReference type="PANTHER" id="PTHR21600:SF87">
    <property type="entry name" value="RNA PSEUDOURIDYLATE SYNTHASE DOMAIN-CONTAINING PROTEIN 1"/>
    <property type="match status" value="1"/>
</dbReference>
<dbReference type="GO" id="GO:0000455">
    <property type="term" value="P:enzyme-directed rRNA pseudouridine synthesis"/>
    <property type="evidence" value="ECO:0007669"/>
    <property type="project" value="TreeGrafter"/>
</dbReference>
<dbReference type="Pfam" id="PF00849">
    <property type="entry name" value="PseudoU_synth_2"/>
    <property type="match status" value="1"/>
</dbReference>
<keyword evidence="5" id="KW-1185">Reference proteome</keyword>
<gene>
    <name evidence="4" type="ORF">AsAng_0032170</name>
</gene>
<dbReference type="KEGG" id="aup:AsAng_0032170"/>
<dbReference type="AlphaFoldDB" id="A0A915YG30"/>
<dbReference type="GO" id="GO:0009982">
    <property type="term" value="F:pseudouridine synthase activity"/>
    <property type="evidence" value="ECO:0007669"/>
    <property type="project" value="InterPro"/>
</dbReference>
<accession>A0A915YG30</accession>
<dbReference type="PANTHER" id="PTHR21600">
    <property type="entry name" value="MITOCHONDRIAL RNA PSEUDOURIDINE SYNTHASE"/>
    <property type="match status" value="1"/>
</dbReference>
<dbReference type="PROSITE" id="PS50889">
    <property type="entry name" value="S4"/>
    <property type="match status" value="1"/>
</dbReference>
<dbReference type="InterPro" id="IPR020103">
    <property type="entry name" value="PsdUridine_synth_cat_dom_sf"/>
</dbReference>
<dbReference type="InterPro" id="IPR050188">
    <property type="entry name" value="RluA_PseudoU_synthase"/>
</dbReference>
<dbReference type="EMBL" id="AP026867">
    <property type="protein sequence ID" value="BDS12494.1"/>
    <property type="molecule type" value="Genomic_DNA"/>
</dbReference>
<dbReference type="Proteomes" id="UP001060919">
    <property type="component" value="Chromosome"/>
</dbReference>
<dbReference type="GO" id="GO:0003723">
    <property type="term" value="F:RNA binding"/>
    <property type="evidence" value="ECO:0007669"/>
    <property type="project" value="UniProtKB-KW"/>
</dbReference>
<dbReference type="SUPFAM" id="SSF55120">
    <property type="entry name" value="Pseudouridine synthase"/>
    <property type="match status" value="1"/>
</dbReference>
<keyword evidence="2" id="KW-0694">RNA-binding</keyword>
<sequence length="298" mass="33248">MHLVLDTHVVPLLTPKQRLSDYLCGIFLQLPSRKSVKVAIKRGAIYVDGKKGHTGDWVCPEQVVELIDLDDAPTKVLKLPMDVIYEDDAIAVVFKPAGIPVSGNQFRTIENALLHNITLSTKVDALKKPRAVHRLDAPTSGLLLIAKTKQARMHLGAQFEAKTIQKKYQAIVIGQPPAQGRFDTAINHKAALSHFECLQTVDSLKSGQLSLLNLYPKTGRTHQLRIHLSQAGFPILGDKLYGIQGLILKHKGLFLIAVALDFEHPITGERQAIKLPTPYKYTALLNREQRRYDAYDFE</sequence>
<reference evidence="4" key="1">
    <citation type="submission" date="2022-09" db="EMBL/GenBank/DDBJ databases">
        <title>Aureispira anguillicida sp. nov., isolated from Leptocephalus of Japanese eel Anguilla japonica.</title>
        <authorList>
            <person name="Yuasa K."/>
            <person name="Mekata T."/>
            <person name="Ikunari K."/>
        </authorList>
    </citation>
    <scope>NUCLEOTIDE SEQUENCE</scope>
    <source>
        <strain evidence="4">EL160426</strain>
    </source>
</reference>
<comment type="similarity">
    <text evidence="1">Belongs to the pseudouridine synthase RluA family.</text>
</comment>
<evidence type="ECO:0000313" key="4">
    <source>
        <dbReference type="EMBL" id="BDS12494.1"/>
    </source>
</evidence>
<dbReference type="Gene3D" id="3.30.2350.10">
    <property type="entry name" value="Pseudouridine synthase"/>
    <property type="match status" value="1"/>
</dbReference>
<evidence type="ECO:0000256" key="2">
    <source>
        <dbReference type="PROSITE-ProRule" id="PRU00182"/>
    </source>
</evidence>
<protein>
    <submittedName>
        <fullName evidence="4">RluA family pseudouridine synthase</fullName>
    </submittedName>
</protein>
<organism evidence="4 5">
    <name type="scientific">Aureispira anguillae</name>
    <dbReference type="NCBI Taxonomy" id="2864201"/>
    <lineage>
        <taxon>Bacteria</taxon>
        <taxon>Pseudomonadati</taxon>
        <taxon>Bacteroidota</taxon>
        <taxon>Saprospiria</taxon>
        <taxon>Saprospirales</taxon>
        <taxon>Saprospiraceae</taxon>
        <taxon>Aureispira</taxon>
    </lineage>
</organism>
<dbReference type="CDD" id="cd02869">
    <property type="entry name" value="PseudoU_synth_RluA_like"/>
    <property type="match status" value="1"/>
</dbReference>
<name>A0A915YG30_9BACT</name>
<evidence type="ECO:0000259" key="3">
    <source>
        <dbReference type="Pfam" id="PF00849"/>
    </source>
</evidence>
<evidence type="ECO:0000313" key="5">
    <source>
        <dbReference type="Proteomes" id="UP001060919"/>
    </source>
</evidence>
<feature type="domain" description="Pseudouridine synthase RsuA/RluA-like" evidence="3">
    <location>
        <begin position="91"/>
        <end position="230"/>
    </location>
</feature>
<dbReference type="InterPro" id="IPR006145">
    <property type="entry name" value="PsdUridine_synth_RsuA/RluA"/>
</dbReference>
<dbReference type="InterPro" id="IPR006224">
    <property type="entry name" value="PsdUridine_synth_RluA-like_CS"/>
</dbReference>
<dbReference type="PROSITE" id="PS01129">
    <property type="entry name" value="PSI_RLU"/>
    <property type="match status" value="1"/>
</dbReference>
<dbReference type="RefSeq" id="WP_264793560.1">
    <property type="nucleotide sequence ID" value="NZ_AP026867.1"/>
</dbReference>
<dbReference type="GO" id="GO:0140098">
    <property type="term" value="F:catalytic activity, acting on RNA"/>
    <property type="evidence" value="ECO:0007669"/>
    <property type="project" value="UniProtKB-ARBA"/>
</dbReference>
<evidence type="ECO:0000256" key="1">
    <source>
        <dbReference type="ARBA" id="ARBA00010876"/>
    </source>
</evidence>
<proteinExistence type="inferred from homology"/>